<protein>
    <submittedName>
        <fullName evidence="1">Uncharacterized protein</fullName>
    </submittedName>
</protein>
<keyword evidence="1" id="KW-0614">Plasmid</keyword>
<proteinExistence type="predicted"/>
<gene>
    <name evidence="1" type="ORF">JPH1_52270</name>
</gene>
<evidence type="ECO:0000313" key="1">
    <source>
        <dbReference type="EMBL" id="BBN50752.1"/>
    </source>
</evidence>
<organism evidence="1 2">
    <name type="scientific">Mycobacterium avium subsp. hominissuis</name>
    <dbReference type="NCBI Taxonomy" id="439334"/>
    <lineage>
        <taxon>Bacteria</taxon>
        <taxon>Bacillati</taxon>
        <taxon>Actinomycetota</taxon>
        <taxon>Actinomycetes</taxon>
        <taxon>Mycobacteriales</taxon>
        <taxon>Mycobacteriaceae</taxon>
        <taxon>Mycobacterium</taxon>
        <taxon>Mycobacterium avium complex (MAC)</taxon>
    </lineage>
</organism>
<geneLocation type="plasmid" evidence="1 2">
    <name>p1-JPH1</name>
</geneLocation>
<name>A0AAI8SST5_MYCAV</name>
<dbReference type="EMBL" id="AP020327">
    <property type="protein sequence ID" value="BBN50752.1"/>
    <property type="molecule type" value="Genomic_DNA"/>
</dbReference>
<accession>A0AAI8SST5</accession>
<dbReference type="AlphaFoldDB" id="A0AAI8SST5"/>
<sequence length="169" mass="18260">MMINTQPAHVLRADDINSDHAPGVAVGVGQALRIGIDANIDVIDLTPSDTGTFGVTIRAAIGCRLYAVVDATEHIDMWTDDEGLPDFSDVEMVAGTLNPLATLLLAQYRPIHQPYFGAALFTGRRDEHTAGLNPMQLADLRARAEAITARPQQLEAFRQCVIAAAARQR</sequence>
<evidence type="ECO:0000313" key="2">
    <source>
        <dbReference type="Proteomes" id="UP000327362"/>
    </source>
</evidence>
<reference evidence="1 2" key="1">
    <citation type="submission" date="2019-09" db="EMBL/GenBank/DDBJ databases">
        <title>Complete genome sequence of Mycobacterium avium subsp. hominissuis strain JP-H-1.</title>
        <authorList>
            <person name="Kinoshita Y."/>
            <person name="Niwa H."/>
            <person name="Uchida-Fujii E."/>
            <person name="Nukada T."/>
        </authorList>
    </citation>
    <scope>NUCLEOTIDE SEQUENCE [LARGE SCALE GENOMIC DNA]</scope>
    <source>
        <strain evidence="1 2">JP-H-1</strain>
        <plasmid evidence="1 2">p1-JPH1</plasmid>
    </source>
</reference>
<dbReference type="Proteomes" id="UP000327362">
    <property type="component" value="Plasmid p1-JPH1"/>
</dbReference>